<sequence length="50" mass="5462">MIPERTPVDHPWRRMPNHAITSHISDTSLSAQTRYGAGTLAGAGANAYQR</sequence>
<proteinExistence type="predicted"/>
<gene>
    <name evidence="1" type="ORF">QC825_01775</name>
</gene>
<accession>A0ABU1GTA3</accession>
<organism evidence="1 2">
    <name type="scientific">Larsenimonas suaedae</name>
    <dbReference type="NCBI Taxonomy" id="1851019"/>
    <lineage>
        <taxon>Bacteria</taxon>
        <taxon>Pseudomonadati</taxon>
        <taxon>Pseudomonadota</taxon>
        <taxon>Gammaproteobacteria</taxon>
        <taxon>Oceanospirillales</taxon>
        <taxon>Halomonadaceae</taxon>
        <taxon>Larsenimonas</taxon>
    </lineage>
</organism>
<evidence type="ECO:0000313" key="2">
    <source>
        <dbReference type="Proteomes" id="UP001269375"/>
    </source>
</evidence>
<protein>
    <submittedName>
        <fullName evidence="1">Uncharacterized protein</fullName>
    </submittedName>
</protein>
<dbReference type="Proteomes" id="UP001269375">
    <property type="component" value="Unassembled WGS sequence"/>
</dbReference>
<dbReference type="Gene3D" id="3.40.50.720">
    <property type="entry name" value="NAD(P)-binding Rossmann-like Domain"/>
    <property type="match status" value="2"/>
</dbReference>
<comment type="caution">
    <text evidence="1">The sequence shown here is derived from an EMBL/GenBank/DDBJ whole genome shotgun (WGS) entry which is preliminary data.</text>
</comment>
<dbReference type="EMBL" id="JARWAO010000001">
    <property type="protein sequence ID" value="MDR5894801.1"/>
    <property type="molecule type" value="Genomic_DNA"/>
</dbReference>
<keyword evidence="2" id="KW-1185">Reference proteome</keyword>
<name>A0ABU1GTA3_9GAMM</name>
<evidence type="ECO:0000313" key="1">
    <source>
        <dbReference type="EMBL" id="MDR5894801.1"/>
    </source>
</evidence>
<dbReference type="RefSeq" id="WP_251592906.1">
    <property type="nucleotide sequence ID" value="NZ_JAMLJI010000002.1"/>
</dbReference>
<reference evidence="1 2" key="1">
    <citation type="submission" date="2023-04" db="EMBL/GenBank/DDBJ databases">
        <title>A long-awaited taxogenomic arrangement of the family Halomonadaceae.</title>
        <authorList>
            <person name="De La Haba R."/>
            <person name="Chuvochina M."/>
            <person name="Wittouck S."/>
            <person name="Arahal D.R."/>
            <person name="Sanchez-Porro C."/>
            <person name="Hugenholtz P."/>
            <person name="Ventosa A."/>
        </authorList>
    </citation>
    <scope>NUCLEOTIDE SEQUENCE [LARGE SCALE GENOMIC DNA]</scope>
    <source>
        <strain evidence="1 2">DSM 22428</strain>
    </source>
</reference>